<feature type="transmembrane region" description="Helical" evidence="7">
    <location>
        <begin position="303"/>
        <end position="330"/>
    </location>
</feature>
<keyword evidence="5 7" id="KW-0472">Membrane</keyword>
<evidence type="ECO:0000256" key="1">
    <source>
        <dbReference type="ARBA" id="ARBA00004141"/>
    </source>
</evidence>
<feature type="transmembrane region" description="Helical" evidence="7">
    <location>
        <begin position="336"/>
        <end position="358"/>
    </location>
</feature>
<evidence type="ECO:0000259" key="8">
    <source>
        <dbReference type="PROSITE" id="PS50156"/>
    </source>
</evidence>
<gene>
    <name evidence="9" type="ORF">GCK32_002795</name>
</gene>
<dbReference type="Pfam" id="PF02460">
    <property type="entry name" value="Patched"/>
    <property type="match status" value="1"/>
</dbReference>
<protein>
    <recommendedName>
        <fullName evidence="8">SSD domain-containing protein</fullName>
    </recommendedName>
</protein>
<feature type="domain" description="SSD" evidence="8">
    <location>
        <begin position="308"/>
        <end position="376"/>
    </location>
</feature>
<dbReference type="SUPFAM" id="SSF82866">
    <property type="entry name" value="Multidrug efflux transporter AcrB transmembrane domain"/>
    <property type="match status" value="1"/>
</dbReference>
<accession>A0AAN8FYH5</accession>
<evidence type="ECO:0000256" key="5">
    <source>
        <dbReference type="ARBA" id="ARBA00023136"/>
    </source>
</evidence>
<evidence type="ECO:0000256" key="2">
    <source>
        <dbReference type="ARBA" id="ARBA00005585"/>
    </source>
</evidence>
<keyword evidence="3 7" id="KW-0812">Transmembrane</keyword>
<keyword evidence="6" id="KW-0325">Glycoprotein</keyword>
<dbReference type="AlphaFoldDB" id="A0AAN8FYH5"/>
<dbReference type="GO" id="GO:0030659">
    <property type="term" value="C:cytoplasmic vesicle membrane"/>
    <property type="evidence" value="ECO:0007669"/>
    <property type="project" value="TreeGrafter"/>
</dbReference>
<dbReference type="PROSITE" id="PS50156">
    <property type="entry name" value="SSD"/>
    <property type="match status" value="1"/>
</dbReference>
<dbReference type="GO" id="GO:0018996">
    <property type="term" value="P:molting cycle, collagen and cuticulin-based cuticle"/>
    <property type="evidence" value="ECO:0007669"/>
    <property type="project" value="TreeGrafter"/>
</dbReference>
<evidence type="ECO:0000313" key="10">
    <source>
        <dbReference type="Proteomes" id="UP001331761"/>
    </source>
</evidence>
<dbReference type="InterPro" id="IPR000731">
    <property type="entry name" value="SSD"/>
</dbReference>
<dbReference type="PANTHER" id="PTHR10796:SF90">
    <property type="entry name" value="SSD DOMAIN-CONTAINING PROTEIN"/>
    <property type="match status" value="1"/>
</dbReference>
<proteinExistence type="inferred from homology"/>
<dbReference type="EMBL" id="WIXE01004267">
    <property type="protein sequence ID" value="KAK5983195.1"/>
    <property type="molecule type" value="Genomic_DNA"/>
</dbReference>
<dbReference type="GO" id="GO:0006897">
    <property type="term" value="P:endocytosis"/>
    <property type="evidence" value="ECO:0007669"/>
    <property type="project" value="TreeGrafter"/>
</dbReference>
<keyword evidence="4 7" id="KW-1133">Transmembrane helix</keyword>
<dbReference type="GO" id="GO:0005886">
    <property type="term" value="C:plasma membrane"/>
    <property type="evidence" value="ECO:0007669"/>
    <property type="project" value="TreeGrafter"/>
</dbReference>
<dbReference type="Proteomes" id="UP001331761">
    <property type="component" value="Unassembled WGS sequence"/>
</dbReference>
<name>A0AAN8FYH5_TRICO</name>
<evidence type="ECO:0000256" key="6">
    <source>
        <dbReference type="ARBA" id="ARBA00023180"/>
    </source>
</evidence>
<dbReference type="InterPro" id="IPR051697">
    <property type="entry name" value="Patched_domain-protein"/>
</dbReference>
<comment type="subcellular location">
    <subcellularLocation>
        <location evidence="1">Membrane</location>
        <topology evidence="1">Multi-pass membrane protein</topology>
    </subcellularLocation>
</comment>
<sequence length="376" mass="43135">MSVRVTLADEERKGGWLTKLRDLLRFVTDIRSHYYRTGCLIGSYPRSTLFCAMLLSFTTYGMKRIELKDSIRQGYTALEARSRYETQALREFLNTSVDPMEMVLLLLAKDGGSIHRKAHLDEAASIVDFIYNMSVISKNRPLTYNKMCAPYCFADELFRTFKRFYDINYQSATLFGTWSDAYNVSYPFASIWGFRVPLEQCLFGVVRKWSECSIFPCTTGKVKRLFNFGNDVRVDHTKPLESQITNMGYVKLIVLFPYGFKNTRQLDADFSLWELGVHDWTQKYNKGLIRNDSKIEVLPTNSLFCRLICVCATLCPLLGITSTYGILALIGIRVNSLLLVMPFLVMGVGVDALFLMMFSWQRMSESNYTPSGRLGK</sequence>
<keyword evidence="10" id="KW-1185">Reference proteome</keyword>
<dbReference type="PANTHER" id="PTHR10796">
    <property type="entry name" value="PATCHED-RELATED"/>
    <property type="match status" value="1"/>
</dbReference>
<organism evidence="9 10">
    <name type="scientific">Trichostrongylus colubriformis</name>
    <name type="common">Black scour worm</name>
    <dbReference type="NCBI Taxonomy" id="6319"/>
    <lineage>
        <taxon>Eukaryota</taxon>
        <taxon>Metazoa</taxon>
        <taxon>Ecdysozoa</taxon>
        <taxon>Nematoda</taxon>
        <taxon>Chromadorea</taxon>
        <taxon>Rhabditida</taxon>
        <taxon>Rhabditina</taxon>
        <taxon>Rhabditomorpha</taxon>
        <taxon>Strongyloidea</taxon>
        <taxon>Trichostrongylidae</taxon>
        <taxon>Trichostrongylus</taxon>
    </lineage>
</organism>
<reference evidence="9 10" key="1">
    <citation type="submission" date="2019-10" db="EMBL/GenBank/DDBJ databases">
        <title>Assembly and Annotation for the nematode Trichostrongylus colubriformis.</title>
        <authorList>
            <person name="Martin J."/>
        </authorList>
    </citation>
    <scope>NUCLEOTIDE SEQUENCE [LARGE SCALE GENOMIC DNA]</scope>
    <source>
        <strain evidence="9">G859</strain>
        <tissue evidence="9">Whole worm</tissue>
    </source>
</reference>
<evidence type="ECO:0000256" key="3">
    <source>
        <dbReference type="ARBA" id="ARBA00022692"/>
    </source>
</evidence>
<evidence type="ECO:0000256" key="4">
    <source>
        <dbReference type="ARBA" id="ARBA00022989"/>
    </source>
</evidence>
<comment type="caution">
    <text evidence="9">The sequence shown here is derived from an EMBL/GenBank/DDBJ whole genome shotgun (WGS) entry which is preliminary data.</text>
</comment>
<evidence type="ECO:0000256" key="7">
    <source>
        <dbReference type="SAM" id="Phobius"/>
    </source>
</evidence>
<dbReference type="InterPro" id="IPR003392">
    <property type="entry name" value="PTHD_SSD"/>
</dbReference>
<evidence type="ECO:0000313" key="9">
    <source>
        <dbReference type="EMBL" id="KAK5983195.1"/>
    </source>
</evidence>
<comment type="similarity">
    <text evidence="2">Belongs to the patched family.</text>
</comment>